<dbReference type="SUPFAM" id="SSF56784">
    <property type="entry name" value="HAD-like"/>
    <property type="match status" value="1"/>
</dbReference>
<dbReference type="InterPro" id="IPR036412">
    <property type="entry name" value="HAD-like_sf"/>
</dbReference>
<keyword evidence="4" id="KW-0472">Membrane</keyword>
<dbReference type="InterPro" id="IPR050582">
    <property type="entry name" value="HAD-like_SerB"/>
</dbReference>
<keyword evidence="4" id="KW-1133">Transmembrane helix</keyword>
<dbReference type="NCBIfam" id="TIGR01490">
    <property type="entry name" value="HAD-SF-IB-hyp1"/>
    <property type="match status" value="1"/>
</dbReference>
<accession>A0A9X1HXC5</accession>
<protein>
    <submittedName>
        <fullName evidence="5">HAD-IB family hydrolase</fullName>
    </submittedName>
</protein>
<dbReference type="InterPro" id="IPR006385">
    <property type="entry name" value="HAD_hydro_SerB1"/>
</dbReference>
<sequence>MKKLVLFDLDGTLTRSDTLLDFFKYVKGTLGYYIGMFIISPYLILYKLKLYPNWKAKEKALTYFLGGRTQEEVQVLGRQFAVEIIPELLRPRGLQKLNEHIEAGDTVVLVSASCEQWVEPLAHQWGVDSICTRLQVIDGKITGTIEGRNNYGPEKANRVREKFNLENYQEIIAYGDSRGDREMFELSTHHFYKPF</sequence>
<dbReference type="NCBIfam" id="TIGR01488">
    <property type="entry name" value="HAD-SF-IB"/>
    <property type="match status" value="1"/>
</dbReference>
<keyword evidence="2 5" id="KW-0378">Hydrolase</keyword>
<dbReference type="AlphaFoldDB" id="A0A9X1HXC5"/>
<evidence type="ECO:0000313" key="6">
    <source>
        <dbReference type="Proteomes" id="UP001139409"/>
    </source>
</evidence>
<evidence type="ECO:0000256" key="1">
    <source>
        <dbReference type="ARBA" id="ARBA00022723"/>
    </source>
</evidence>
<name>A0A9X1HXC5_9BACT</name>
<keyword evidence="6" id="KW-1185">Reference proteome</keyword>
<dbReference type="CDD" id="cd02612">
    <property type="entry name" value="HAD_PGPPase"/>
    <property type="match status" value="1"/>
</dbReference>
<dbReference type="InterPro" id="IPR023214">
    <property type="entry name" value="HAD_sf"/>
</dbReference>
<gene>
    <name evidence="5" type="ORF">LDX50_28115</name>
</gene>
<dbReference type="GO" id="GO:0046872">
    <property type="term" value="F:metal ion binding"/>
    <property type="evidence" value="ECO:0007669"/>
    <property type="project" value="UniProtKB-KW"/>
</dbReference>
<dbReference type="EMBL" id="JAIXNE010000007">
    <property type="protein sequence ID" value="MCA6078773.1"/>
    <property type="molecule type" value="Genomic_DNA"/>
</dbReference>
<keyword evidence="4" id="KW-0812">Transmembrane</keyword>
<dbReference type="Pfam" id="PF12710">
    <property type="entry name" value="HAD"/>
    <property type="match status" value="1"/>
</dbReference>
<dbReference type="PANTHER" id="PTHR43344">
    <property type="entry name" value="PHOSPHOSERINE PHOSPHATASE"/>
    <property type="match status" value="1"/>
</dbReference>
<dbReference type="GO" id="GO:0016787">
    <property type="term" value="F:hydrolase activity"/>
    <property type="evidence" value="ECO:0007669"/>
    <property type="project" value="UniProtKB-KW"/>
</dbReference>
<dbReference type="Gene3D" id="1.20.1440.100">
    <property type="entry name" value="SG protein - dephosphorylation function"/>
    <property type="match status" value="1"/>
</dbReference>
<reference evidence="5" key="1">
    <citation type="submission" date="2021-09" db="EMBL/GenBank/DDBJ databases">
        <title>Fulvivirga sp. isolated from coastal sediment.</title>
        <authorList>
            <person name="Yu H."/>
        </authorList>
    </citation>
    <scope>NUCLEOTIDE SEQUENCE</scope>
    <source>
        <strain evidence="5">1062</strain>
    </source>
</reference>
<comment type="caution">
    <text evidence="5">The sequence shown here is derived from an EMBL/GenBank/DDBJ whole genome shotgun (WGS) entry which is preliminary data.</text>
</comment>
<dbReference type="Gene3D" id="3.40.50.1000">
    <property type="entry name" value="HAD superfamily/HAD-like"/>
    <property type="match status" value="1"/>
</dbReference>
<keyword evidence="1" id="KW-0479">Metal-binding</keyword>
<dbReference type="Proteomes" id="UP001139409">
    <property type="component" value="Unassembled WGS sequence"/>
</dbReference>
<evidence type="ECO:0000256" key="3">
    <source>
        <dbReference type="ARBA" id="ARBA00022842"/>
    </source>
</evidence>
<proteinExistence type="predicted"/>
<organism evidence="5 6">
    <name type="scientific">Fulvivirga sedimenti</name>
    <dbReference type="NCBI Taxonomy" id="2879465"/>
    <lineage>
        <taxon>Bacteria</taxon>
        <taxon>Pseudomonadati</taxon>
        <taxon>Bacteroidota</taxon>
        <taxon>Cytophagia</taxon>
        <taxon>Cytophagales</taxon>
        <taxon>Fulvivirgaceae</taxon>
        <taxon>Fulvivirga</taxon>
    </lineage>
</organism>
<keyword evidence="3" id="KW-0460">Magnesium</keyword>
<evidence type="ECO:0000256" key="2">
    <source>
        <dbReference type="ARBA" id="ARBA00022801"/>
    </source>
</evidence>
<dbReference type="RefSeq" id="WP_225699634.1">
    <property type="nucleotide sequence ID" value="NZ_JAIXNE010000007.1"/>
</dbReference>
<evidence type="ECO:0000256" key="4">
    <source>
        <dbReference type="SAM" id="Phobius"/>
    </source>
</evidence>
<feature type="transmembrane region" description="Helical" evidence="4">
    <location>
        <begin position="30"/>
        <end position="48"/>
    </location>
</feature>
<evidence type="ECO:0000313" key="5">
    <source>
        <dbReference type="EMBL" id="MCA6078773.1"/>
    </source>
</evidence>
<dbReference type="PANTHER" id="PTHR43344:SF13">
    <property type="entry name" value="PHOSPHATASE RV3661-RELATED"/>
    <property type="match status" value="1"/>
</dbReference>